<sequence>MIWAVACALWITLAAGLYLALSRDVLRCVVGLALLGSAINLLLLAAGRLGSAQPAVIEAGARVLQDAANPLPQALVLTAIVIGFALLCFALVLVMQLVRRVGTDDALALRWVEPEPTDPVKPPLADDVARERAADDAGSRRAPT</sequence>
<keyword evidence="5 8" id="KW-1133">Transmembrane helix</keyword>
<name>A0A2W5QMD7_VARPD</name>
<dbReference type="Pfam" id="PF00420">
    <property type="entry name" value="Oxidored_q2"/>
    <property type="match status" value="1"/>
</dbReference>
<evidence type="ECO:0000256" key="5">
    <source>
        <dbReference type="ARBA" id="ARBA00022989"/>
    </source>
</evidence>
<dbReference type="GO" id="GO:0005886">
    <property type="term" value="C:plasma membrane"/>
    <property type="evidence" value="ECO:0007669"/>
    <property type="project" value="UniProtKB-SubCell"/>
</dbReference>
<dbReference type="PANTHER" id="PTHR34583:SF2">
    <property type="entry name" value="ANTIPORTER SUBUNIT MNHC2-RELATED"/>
    <property type="match status" value="1"/>
</dbReference>
<gene>
    <name evidence="9" type="ORF">DI563_03285</name>
</gene>
<organism evidence="9 10">
    <name type="scientific">Variovorax paradoxus</name>
    <dbReference type="NCBI Taxonomy" id="34073"/>
    <lineage>
        <taxon>Bacteria</taxon>
        <taxon>Pseudomonadati</taxon>
        <taxon>Pseudomonadota</taxon>
        <taxon>Betaproteobacteria</taxon>
        <taxon>Burkholderiales</taxon>
        <taxon>Comamonadaceae</taxon>
        <taxon>Variovorax</taxon>
    </lineage>
</organism>
<evidence type="ECO:0000256" key="7">
    <source>
        <dbReference type="SAM" id="MobiDB-lite"/>
    </source>
</evidence>
<accession>A0A2W5QMD7</accession>
<comment type="caution">
    <text evidence="9">The sequence shown here is derived from an EMBL/GenBank/DDBJ whole genome shotgun (WGS) entry which is preliminary data.</text>
</comment>
<evidence type="ECO:0000256" key="3">
    <source>
        <dbReference type="ARBA" id="ARBA00022475"/>
    </source>
</evidence>
<proteinExistence type="inferred from homology"/>
<evidence type="ECO:0000256" key="2">
    <source>
        <dbReference type="ARBA" id="ARBA00010388"/>
    </source>
</evidence>
<dbReference type="Gene3D" id="1.10.287.3510">
    <property type="match status" value="1"/>
</dbReference>
<dbReference type="InterPro" id="IPR039428">
    <property type="entry name" value="NUOK/Mnh_C1-like"/>
</dbReference>
<evidence type="ECO:0000256" key="8">
    <source>
        <dbReference type="SAM" id="Phobius"/>
    </source>
</evidence>
<comment type="subcellular location">
    <subcellularLocation>
        <location evidence="1">Cell membrane</location>
        <topology evidence="1">Multi-pass membrane protein</topology>
    </subcellularLocation>
</comment>
<evidence type="ECO:0000313" key="10">
    <source>
        <dbReference type="Proteomes" id="UP000249135"/>
    </source>
</evidence>
<dbReference type="EMBL" id="QFPP01000015">
    <property type="protein sequence ID" value="PZQ77589.1"/>
    <property type="molecule type" value="Genomic_DNA"/>
</dbReference>
<evidence type="ECO:0000313" key="9">
    <source>
        <dbReference type="EMBL" id="PZQ77589.1"/>
    </source>
</evidence>
<evidence type="ECO:0000256" key="1">
    <source>
        <dbReference type="ARBA" id="ARBA00004651"/>
    </source>
</evidence>
<keyword evidence="4 8" id="KW-0812">Transmembrane</keyword>
<evidence type="ECO:0000256" key="6">
    <source>
        <dbReference type="ARBA" id="ARBA00023136"/>
    </source>
</evidence>
<evidence type="ECO:0000256" key="4">
    <source>
        <dbReference type="ARBA" id="ARBA00022692"/>
    </source>
</evidence>
<dbReference type="AlphaFoldDB" id="A0A2W5QMD7"/>
<feature type="compositionally biased region" description="Basic and acidic residues" evidence="7">
    <location>
        <begin position="127"/>
        <end position="144"/>
    </location>
</feature>
<feature type="region of interest" description="Disordered" evidence="7">
    <location>
        <begin position="114"/>
        <end position="144"/>
    </location>
</feature>
<protein>
    <submittedName>
        <fullName evidence="9">Cation:proton antiporter</fullName>
    </submittedName>
</protein>
<keyword evidence="6 8" id="KW-0472">Membrane</keyword>
<comment type="similarity">
    <text evidence="2">Belongs to the CPA3 antiporters (TC 2.A.63) subunit C family.</text>
</comment>
<reference evidence="9 10" key="1">
    <citation type="submission" date="2017-08" db="EMBL/GenBank/DDBJ databases">
        <title>Infants hospitalized years apart are colonized by the same room-sourced microbial strains.</title>
        <authorList>
            <person name="Brooks B."/>
            <person name="Olm M.R."/>
            <person name="Firek B.A."/>
            <person name="Baker R."/>
            <person name="Thomas B.C."/>
            <person name="Morowitz M.J."/>
            <person name="Banfield J.F."/>
        </authorList>
    </citation>
    <scope>NUCLEOTIDE SEQUENCE [LARGE SCALE GENOMIC DNA]</scope>
    <source>
        <strain evidence="9">S2_005_003_R2_41</strain>
    </source>
</reference>
<dbReference type="PANTHER" id="PTHR34583">
    <property type="entry name" value="ANTIPORTER SUBUNIT MNHC2-RELATED"/>
    <property type="match status" value="1"/>
</dbReference>
<dbReference type="Proteomes" id="UP000249135">
    <property type="component" value="Unassembled WGS sequence"/>
</dbReference>
<keyword evidence="3" id="KW-1003">Cell membrane</keyword>
<dbReference type="InterPro" id="IPR050601">
    <property type="entry name" value="CPA3_antiporter_subunitC"/>
</dbReference>
<feature type="transmembrane region" description="Helical" evidence="8">
    <location>
        <begin position="74"/>
        <end position="94"/>
    </location>
</feature>